<dbReference type="EMBL" id="AYYF01001616">
    <property type="protein sequence ID" value="ETK11118.1"/>
    <property type="molecule type" value="Genomic_DNA"/>
</dbReference>
<evidence type="ECO:0000313" key="3">
    <source>
        <dbReference type="Proteomes" id="UP000034980"/>
    </source>
</evidence>
<evidence type="ECO:0000313" key="2">
    <source>
        <dbReference type="EMBL" id="ETK11118.1"/>
    </source>
</evidence>
<comment type="caution">
    <text evidence="2">The sequence shown here is derived from an EMBL/GenBank/DDBJ whole genome shotgun (WGS) entry which is preliminary data.</text>
</comment>
<evidence type="ECO:0000256" key="1">
    <source>
        <dbReference type="SAM" id="MobiDB-lite"/>
    </source>
</evidence>
<feature type="region of interest" description="Disordered" evidence="1">
    <location>
        <begin position="1"/>
        <end position="20"/>
    </location>
</feature>
<name>W2CVQ8_9BACT</name>
<gene>
    <name evidence="2" type="ORF">T235_17080</name>
</gene>
<dbReference type="PATRIC" id="fig|1411915.3.peg.2104"/>
<sequence>MEEKQQKKIKASPRPGKLAGYDDMISLEKVPGKLPCLGEAD</sequence>
<protein>
    <submittedName>
        <fullName evidence="2">Uncharacterized protein</fullName>
    </submittedName>
</protein>
<accession>W2CVQ8</accession>
<proteinExistence type="predicted"/>
<dbReference type="AlphaFoldDB" id="W2CVQ8"/>
<organism evidence="2 3">
    <name type="scientific">Tannerella sp. oral taxon BU063 isolate Cell 8/11</name>
    <dbReference type="NCBI Taxonomy" id="1411915"/>
    <lineage>
        <taxon>Bacteria</taxon>
        <taxon>Pseudomonadati</taxon>
        <taxon>Bacteroidota</taxon>
        <taxon>Bacteroidia</taxon>
        <taxon>Bacteroidales</taxon>
        <taxon>Tannerellaceae</taxon>
        <taxon>Tannerella</taxon>
    </lineage>
</organism>
<reference evidence="2 3" key="1">
    <citation type="submission" date="2013-11" db="EMBL/GenBank/DDBJ databases">
        <title>Single cell genomics of uncultured Tannerella BU063 (oral taxon 286).</title>
        <authorList>
            <person name="Beall C.J."/>
            <person name="Campbell A.G."/>
            <person name="Griffen A.L."/>
            <person name="Podar M."/>
            <person name="Leys E.J."/>
        </authorList>
    </citation>
    <scope>NUCLEOTIDE SEQUENCE [LARGE SCALE GENOMIC DNA]</scope>
    <source>
        <strain evidence="2">Cell 8/11</strain>
    </source>
</reference>
<dbReference type="Proteomes" id="UP000034980">
    <property type="component" value="Unassembled WGS sequence"/>
</dbReference>